<evidence type="ECO:0000256" key="1">
    <source>
        <dbReference type="SAM" id="MobiDB-lite"/>
    </source>
</evidence>
<name>A0ABQ8JKX7_DERPT</name>
<organism evidence="3 4">
    <name type="scientific">Dermatophagoides pteronyssinus</name>
    <name type="common">European house dust mite</name>
    <dbReference type="NCBI Taxonomy" id="6956"/>
    <lineage>
        <taxon>Eukaryota</taxon>
        <taxon>Metazoa</taxon>
        <taxon>Ecdysozoa</taxon>
        <taxon>Arthropoda</taxon>
        <taxon>Chelicerata</taxon>
        <taxon>Arachnida</taxon>
        <taxon>Acari</taxon>
        <taxon>Acariformes</taxon>
        <taxon>Sarcoptiformes</taxon>
        <taxon>Astigmata</taxon>
        <taxon>Psoroptidia</taxon>
        <taxon>Analgoidea</taxon>
        <taxon>Pyroglyphidae</taxon>
        <taxon>Dermatophagoidinae</taxon>
        <taxon>Dermatophagoides</taxon>
    </lineage>
</organism>
<feature type="region of interest" description="Disordered" evidence="1">
    <location>
        <begin position="657"/>
        <end position="708"/>
    </location>
</feature>
<reference evidence="3 4" key="1">
    <citation type="journal article" date="2018" name="J. Allergy Clin. Immunol.">
        <title>High-quality assembly of Dermatophagoides pteronyssinus genome and transcriptome reveals a wide range of novel allergens.</title>
        <authorList>
            <person name="Liu X.Y."/>
            <person name="Yang K.Y."/>
            <person name="Wang M.Q."/>
            <person name="Kwok J.S."/>
            <person name="Zeng X."/>
            <person name="Yang Z."/>
            <person name="Xiao X.J."/>
            <person name="Lau C.P."/>
            <person name="Li Y."/>
            <person name="Huang Z.M."/>
            <person name="Ba J.G."/>
            <person name="Yim A.K."/>
            <person name="Ouyang C.Y."/>
            <person name="Ngai S.M."/>
            <person name="Chan T.F."/>
            <person name="Leung E.L."/>
            <person name="Liu L."/>
            <person name="Liu Z.G."/>
            <person name="Tsui S.K."/>
        </authorList>
    </citation>
    <scope>NUCLEOTIDE SEQUENCE [LARGE SCALE GENOMIC DNA]</scope>
    <source>
        <strain evidence="3">Derp</strain>
    </source>
</reference>
<feature type="region of interest" description="Disordered" evidence="1">
    <location>
        <begin position="379"/>
        <end position="398"/>
    </location>
</feature>
<feature type="region of interest" description="Disordered" evidence="1">
    <location>
        <begin position="207"/>
        <end position="244"/>
    </location>
</feature>
<feature type="compositionally biased region" description="Low complexity" evidence="1">
    <location>
        <begin position="487"/>
        <end position="511"/>
    </location>
</feature>
<feature type="compositionally biased region" description="Low complexity" evidence="1">
    <location>
        <begin position="657"/>
        <end position="706"/>
    </location>
</feature>
<dbReference type="Proteomes" id="UP000887458">
    <property type="component" value="Unassembled WGS sequence"/>
</dbReference>
<evidence type="ECO:0000313" key="3">
    <source>
        <dbReference type="EMBL" id="KAH9423259.1"/>
    </source>
</evidence>
<feature type="compositionally biased region" description="Polar residues" evidence="1">
    <location>
        <begin position="632"/>
        <end position="644"/>
    </location>
</feature>
<keyword evidence="4" id="KW-1185">Reference proteome</keyword>
<evidence type="ECO:0000259" key="2">
    <source>
        <dbReference type="Pfam" id="PF15249"/>
    </source>
</evidence>
<dbReference type="EMBL" id="NJHN03000032">
    <property type="protein sequence ID" value="KAH9423259.1"/>
    <property type="molecule type" value="Genomic_DNA"/>
</dbReference>
<dbReference type="InterPro" id="IPR015671">
    <property type="entry name" value="GSCR1_dom"/>
</dbReference>
<feature type="region of interest" description="Disordered" evidence="1">
    <location>
        <begin position="486"/>
        <end position="511"/>
    </location>
</feature>
<evidence type="ECO:0000313" key="4">
    <source>
        <dbReference type="Proteomes" id="UP000887458"/>
    </source>
</evidence>
<feature type="compositionally biased region" description="Low complexity" evidence="1">
    <location>
        <begin position="225"/>
        <end position="244"/>
    </location>
</feature>
<feature type="compositionally biased region" description="Low complexity" evidence="1">
    <location>
        <begin position="1297"/>
        <end position="1314"/>
    </location>
</feature>
<dbReference type="Pfam" id="PF15249">
    <property type="entry name" value="GLTSCR1"/>
    <property type="match status" value="1"/>
</dbReference>
<feature type="compositionally biased region" description="Polar residues" evidence="1">
    <location>
        <begin position="207"/>
        <end position="216"/>
    </location>
</feature>
<accession>A0ABQ8JKX7</accession>
<feature type="compositionally biased region" description="Basic residues" evidence="1">
    <location>
        <begin position="1315"/>
        <end position="1324"/>
    </location>
</feature>
<feature type="compositionally biased region" description="Low complexity" evidence="1">
    <location>
        <begin position="587"/>
        <end position="609"/>
    </location>
</feature>
<feature type="region of interest" description="Disordered" evidence="1">
    <location>
        <begin position="625"/>
        <end position="644"/>
    </location>
</feature>
<sequence length="1381" mass="150460">MTNLSSSTTIPTSISSISGIIGSSNIATSIASNTLVAATPTFLNSTTGLIPITSLATTGGAGGGLQGLIFAGSHLTHSNATSNVQSIRHPSTFVSTPQFQLGPRPMTVLPQPFILPGGLQLATNGSNNQQQFVFARPSLTHQQHQTTGPQLLQIIQTSQGPQLIAQAPSAPIQTIATSNHIQTINVQQQQQQTSTVLTPTTSAAIITKNSKGSNKQILPKPNSAKNSKTNHQQNHQNQNNNSQNIKFIQTPTVGGTTNPFSTSTNQNATQFIIGGGGGVSGGIHQNHQPQLIAGPNGTFFLSNNNILHTNTGQTQFSQQPQFLLQNQQLLAIRPSGTGSLAGQTFLVNPNALTTAANNLNNNDQLTALNQLTIPQSSSIINTNKSSTTTSSSSTSTNITHHHATSLNHILLNQNTNTPIVSQASGLTAFRQQQQTPGNLIIRPQIIGQQPPTSLSSSTTTVNNNSTPQLIQIQTPNGPILLSVNLNSSQQQQQQPSQPQIQQPQTPQPQPQTIQIDNTLYSLTTNPVNQQQQPTTLNLGGGGAATLSQTILTNQTHNQQQQLLTHHHQNFSSNQQLHQQQTILSSSNNNQKNQTTTTTITKPKTQNPTKGLNLADLLKETGILTEFSPPTSPISITQTKDNNNSINNLTATTIIGQTKNTNSKQQQQQTVVNDSSGLGSSQPSPDSTTPSIDTGSCSSPSTVVTTPQSLQTTQTIKNINSIDSKSLDNNTVDDTVVSSLSSTNQSSLKTLTSSTATTTTTTCTADTSSINQSIKPSHLMNNTSLVLSQQPTLPLMTNNQTTTTTYTTILIPGTIMFLNDKRIPIATLNRTNQIGELMQRLDNQIKQNILQQQQQQPKDLQQELQQLQQTLLLIQSQPIIPSQIPQTQITTSPVITTPIIVKQEKPKSNILKAIQSQLHADQNTALHPDCRTPFRSRDDACKRLLRYHVFDQQQFSEKQLQKFDELFEQASQTLLYKRQQLYDKFRYLIIKDSMKCSPSCEQVMVNRIIIDEETAALKSDKELVASGGVLDLPPLPETWLEDSQQQLQQQDSHKNDEENIRQKHSLFDTDELMNVDYFDNITLKRKFEEDNSAADFLLESATTTTTNLFTTTSSELNSDLNALCDIFDEESIANPTSIKNDDDNDDDHFLGRSISTGGGGQSSLSWSTRSYGNVNETEAAVAVQSIIGGNDDNDIPTEDHDNDGTMDFSSLELSDNVHGDNTTATSNNHFGNEDLFPNDHQSFDDNVRESSTAIDTTNFIQNSMTNNNNNTSAADMQMNCAIKSIMMPSDSYHINNDNMSSSSTSSLNNELSYQHQNHHHHHHHQQQTSMMLPTSTISTSTNMMNRFSSSNNSMMMMNSFSVPSTMSHVNDPMLDEAVKSIL</sequence>
<comment type="caution">
    <text evidence="3">The sequence shown here is derived from an EMBL/GenBank/DDBJ whole genome shotgun (WGS) entry which is preliminary data.</text>
</comment>
<protein>
    <recommendedName>
        <fullName evidence="2">GLTSCR protein conserved domain-containing protein</fullName>
    </recommendedName>
</protein>
<feature type="region of interest" description="Disordered" evidence="1">
    <location>
        <begin position="584"/>
        <end position="609"/>
    </location>
</feature>
<reference evidence="3 4" key="2">
    <citation type="journal article" date="2022" name="Mol. Biol. Evol.">
        <title>Comparative Genomics Reveals Insights into the Divergent Evolution of Astigmatic Mites and Household Pest Adaptations.</title>
        <authorList>
            <person name="Xiong Q."/>
            <person name="Wan A.T."/>
            <person name="Liu X."/>
            <person name="Fung C.S."/>
            <person name="Xiao X."/>
            <person name="Malainual N."/>
            <person name="Hou J."/>
            <person name="Wang L."/>
            <person name="Wang M."/>
            <person name="Yang K.Y."/>
            <person name="Cui Y."/>
            <person name="Leung E.L."/>
            <person name="Nong W."/>
            <person name="Shin S.K."/>
            <person name="Au S.W."/>
            <person name="Jeong K.Y."/>
            <person name="Chew F.T."/>
            <person name="Hui J.H."/>
            <person name="Leung T.F."/>
            <person name="Tungtrongchitr A."/>
            <person name="Zhong N."/>
            <person name="Liu Z."/>
            <person name="Tsui S.K."/>
        </authorList>
    </citation>
    <scope>NUCLEOTIDE SEQUENCE [LARGE SCALE GENOMIC DNA]</scope>
    <source>
        <strain evidence="3">Derp</strain>
    </source>
</reference>
<gene>
    <name evidence="3" type="ORF">DERP_003537</name>
</gene>
<feature type="domain" description="GLTSCR protein conserved" evidence="2">
    <location>
        <begin position="920"/>
        <end position="1021"/>
    </location>
</feature>
<proteinExistence type="predicted"/>
<feature type="region of interest" description="Disordered" evidence="1">
    <location>
        <begin position="1297"/>
        <end position="1330"/>
    </location>
</feature>